<evidence type="ECO:0000256" key="1">
    <source>
        <dbReference type="ARBA" id="ARBA00023266"/>
    </source>
</evidence>
<dbReference type="InterPro" id="IPR001763">
    <property type="entry name" value="Rhodanese-like_dom"/>
</dbReference>
<dbReference type="AlphaFoldDB" id="A0AAU8A487"/>
<sequence length="351" mass="39808">MSSWIVEPGSLHQDLSRFDCIIDVRSPAEFALDHIPGAINCPVLSNEERAQVGTIYKQESPFAAKKIGAALVAKNIAGHLQDNFLDQERDWTPLVYCWRGGERSGAFTHILQRIGWKAHQLRGGYQEFRRQVITDLDQWAAQLQFKVICGMTGSGKTRLLQALKSHAQVLDLEELAAHRGSVLGGLPHQEQPSQKAFETGLWNALRHLDLQKVIYVESESKKVGGLHIPDALMEQIRNSECLEIQAERRVRVDCLMEEYAHFLEDNQALENLLALLTQRYGKEQISQWQALSQEKKFQILVDELLVRHYDPAYTDSIQRNFPNYTAGKKLVISSAKPEAYQAIALELLKLN</sequence>
<dbReference type="SMART" id="SM00450">
    <property type="entry name" value="RHOD"/>
    <property type="match status" value="1"/>
</dbReference>
<evidence type="ECO:0000313" key="3">
    <source>
        <dbReference type="EMBL" id="XCC58514.1"/>
    </source>
</evidence>
<dbReference type="PROSITE" id="PS50206">
    <property type="entry name" value="RHODANESE_3"/>
    <property type="match status" value="1"/>
</dbReference>
<keyword evidence="1" id="KW-0711">Selenium</keyword>
<dbReference type="Pfam" id="PF00581">
    <property type="entry name" value="Rhodanese"/>
    <property type="match status" value="1"/>
</dbReference>
<dbReference type="Gene3D" id="3.40.250.10">
    <property type="entry name" value="Rhodanese-like domain"/>
    <property type="match status" value="1"/>
</dbReference>
<dbReference type="NCBIfam" id="TIGR03167">
    <property type="entry name" value="tRNA_sel_U_synt"/>
    <property type="match status" value="1"/>
</dbReference>
<dbReference type="InterPro" id="IPR058840">
    <property type="entry name" value="AAA_SelU"/>
</dbReference>
<reference evidence="3" key="1">
    <citation type="submission" date="2022-06" db="EMBL/GenBank/DDBJ databases">
        <title>New Polynucleobacter species.</title>
        <authorList>
            <person name="Hahn M.W."/>
        </authorList>
    </citation>
    <scope>NUCLEOTIDE SEQUENCE</scope>
    <source>
        <strain evidence="3">UK-FUSCHL-C3</strain>
    </source>
</reference>
<dbReference type="SUPFAM" id="SSF52821">
    <property type="entry name" value="Rhodanese/Cell cycle control phosphatase"/>
    <property type="match status" value="1"/>
</dbReference>
<dbReference type="GO" id="GO:0002098">
    <property type="term" value="P:tRNA wobble uridine modification"/>
    <property type="evidence" value="ECO:0007669"/>
    <property type="project" value="InterPro"/>
</dbReference>
<evidence type="ECO:0000259" key="2">
    <source>
        <dbReference type="PROSITE" id="PS50206"/>
    </source>
</evidence>
<dbReference type="InterPro" id="IPR036873">
    <property type="entry name" value="Rhodanese-like_dom_sf"/>
</dbReference>
<dbReference type="PANTHER" id="PTHR30401">
    <property type="entry name" value="TRNA 2-SELENOURIDINE SYNTHASE"/>
    <property type="match status" value="1"/>
</dbReference>
<accession>A0AAU8A487</accession>
<dbReference type="InterPro" id="IPR017582">
    <property type="entry name" value="SelU"/>
</dbReference>
<proteinExistence type="predicted"/>
<gene>
    <name evidence="3" type="primary">mnmH</name>
    <name evidence="3" type="ORF">NKE59_04310</name>
</gene>
<dbReference type="EC" id="2.5.1.-" evidence="3"/>
<dbReference type="EMBL" id="CP099959">
    <property type="protein sequence ID" value="XCC58514.1"/>
    <property type="molecule type" value="Genomic_DNA"/>
</dbReference>
<protein>
    <submittedName>
        <fullName evidence="3">tRNA 2-selenouridine(34) synthase MnmH</fullName>
        <ecNumber evidence="3">2.5.1.-</ecNumber>
    </submittedName>
</protein>
<dbReference type="RefSeq" id="WP_353439766.1">
    <property type="nucleotide sequence ID" value="NZ_CP099959.1"/>
</dbReference>
<keyword evidence="3" id="KW-0808">Transferase</keyword>
<dbReference type="Pfam" id="PF26341">
    <property type="entry name" value="AAA_SelU"/>
    <property type="match status" value="1"/>
</dbReference>
<name>A0AAU8A487_9BURK</name>
<dbReference type="NCBIfam" id="NF008752">
    <property type="entry name" value="PRK11784.1-4"/>
    <property type="match status" value="1"/>
</dbReference>
<dbReference type="NCBIfam" id="NF008750">
    <property type="entry name" value="PRK11784.1-2"/>
    <property type="match status" value="1"/>
</dbReference>
<feature type="domain" description="Rhodanese" evidence="2">
    <location>
        <begin position="21"/>
        <end position="137"/>
    </location>
</feature>
<dbReference type="PANTHER" id="PTHR30401:SF0">
    <property type="entry name" value="TRNA 2-SELENOURIDINE SYNTHASE"/>
    <property type="match status" value="1"/>
</dbReference>
<dbReference type="GO" id="GO:0043828">
    <property type="term" value="F:tRNA 2-selenouridine synthase activity"/>
    <property type="evidence" value="ECO:0007669"/>
    <property type="project" value="InterPro"/>
</dbReference>
<organism evidence="3">
    <name type="scientific">Polynucleobacter sp. UK-FUSCHL-C3</name>
    <dbReference type="NCBI Taxonomy" id="2955208"/>
    <lineage>
        <taxon>Bacteria</taxon>
        <taxon>Pseudomonadati</taxon>
        <taxon>Pseudomonadota</taxon>
        <taxon>Betaproteobacteria</taxon>
        <taxon>Burkholderiales</taxon>
        <taxon>Burkholderiaceae</taxon>
        <taxon>Polynucleobacter</taxon>
    </lineage>
</organism>